<dbReference type="OrthoDB" id="6174575at2"/>
<dbReference type="RefSeq" id="WP_159552917.1">
    <property type="nucleotide sequence ID" value="NZ_CP035042.1"/>
</dbReference>
<accession>A0A6I6SMU5</accession>
<protein>
    <submittedName>
        <fullName evidence="1">Uncharacterized protein</fullName>
    </submittedName>
</protein>
<dbReference type="Proteomes" id="UP000464013">
    <property type="component" value="Chromosome"/>
</dbReference>
<reference evidence="1 2" key="1">
    <citation type="submission" date="2019-01" db="EMBL/GenBank/DDBJ databases">
        <title>Complete genome of a denitifying bacterium Halomons sp. BC-M4-5.</title>
        <authorList>
            <person name="Wang L."/>
            <person name="Shao Z."/>
        </authorList>
    </citation>
    <scope>NUCLEOTIDE SEQUENCE [LARGE SCALE GENOMIC DNA]</scope>
    <source>
        <strain evidence="1 2">BC-M4-5</strain>
    </source>
</reference>
<name>A0A6I6SMU5_9GAMM</name>
<keyword evidence="2" id="KW-1185">Reference proteome</keyword>
<organism evidence="1 2">
    <name type="scientific">Billgrantia tianxiuensis</name>
    <dbReference type="NCBI Taxonomy" id="2497861"/>
    <lineage>
        <taxon>Bacteria</taxon>
        <taxon>Pseudomonadati</taxon>
        <taxon>Pseudomonadota</taxon>
        <taxon>Gammaproteobacteria</taxon>
        <taxon>Oceanospirillales</taxon>
        <taxon>Halomonadaceae</taxon>
        <taxon>Billgrantia</taxon>
    </lineage>
</organism>
<dbReference type="AlphaFoldDB" id="A0A6I6SMU5"/>
<proteinExistence type="predicted"/>
<evidence type="ECO:0000313" key="2">
    <source>
        <dbReference type="Proteomes" id="UP000464013"/>
    </source>
</evidence>
<evidence type="ECO:0000313" key="1">
    <source>
        <dbReference type="EMBL" id="QHC50551.1"/>
    </source>
</evidence>
<sequence length="137" mass="14956">MKCRSPRSRDRWRVWHESTRPGSARGAGQGGTPAKLALLEALKDTIPDGTRWALRGGKSGLAAWLAADTVKDLDLWVHSQDIRPFVRALAPIAVGTVSLESDPRWLRHLVLVMPQRFGGNCWTSPTETSESGGADLS</sequence>
<dbReference type="EMBL" id="CP035042">
    <property type="protein sequence ID" value="QHC50551.1"/>
    <property type="molecule type" value="Genomic_DNA"/>
</dbReference>
<gene>
    <name evidence="1" type="ORF">EKK97_14410</name>
</gene>
<dbReference type="KEGG" id="htx:EKK97_14410"/>